<dbReference type="OrthoDB" id="264195at2"/>
<gene>
    <name evidence="1" type="ORF">MYP_4487</name>
</gene>
<comment type="caution">
    <text evidence="1">The sequence shown here is derived from an EMBL/GenBank/DDBJ whole genome shotgun (WGS) entry which is preliminary data.</text>
</comment>
<dbReference type="RefSeq" id="WP_045468383.1">
    <property type="nucleotide sequence ID" value="NZ_BBLT01000012.1"/>
</dbReference>
<sequence>MTIIPEDIHTFLYWVKDRTEAYWANNSNLINPLEDDTWLHGAKWIGMEEAQIGEIEIKYSIRFTPEHRAFLKVLHTLDRKKPLTEDHVFETPDGVLITEKSMFYNWLTDDGEIRMMLHWPYKTIRHDVLKSAWLDSWGEILQSPLERERIFAEWYKQSPELLPLYAHRFLISEPQQGGNPVLSVWGADTIVCGWDLRSYLLSELEVELGLTEPYFDEEDQEWYCRSIKEAQLIRDHGYIANKEIPFWGELIEHSSGGWVYSPSEWYNKLDSNESDGKK</sequence>
<dbReference type="AlphaFoldDB" id="A0A098LLS1"/>
<organism evidence="1 2">
    <name type="scientific">Sporocytophaga myxococcoides</name>
    <dbReference type="NCBI Taxonomy" id="153721"/>
    <lineage>
        <taxon>Bacteria</taxon>
        <taxon>Pseudomonadati</taxon>
        <taxon>Bacteroidota</taxon>
        <taxon>Cytophagia</taxon>
        <taxon>Cytophagales</taxon>
        <taxon>Cytophagaceae</taxon>
        <taxon>Sporocytophaga</taxon>
    </lineage>
</organism>
<dbReference type="PANTHER" id="PTHR32011">
    <property type="entry name" value="OS08G0472400 PROTEIN"/>
    <property type="match status" value="1"/>
</dbReference>
<keyword evidence="2" id="KW-1185">Reference proteome</keyword>
<accession>A0A098LLS1</accession>
<evidence type="ECO:0000313" key="2">
    <source>
        <dbReference type="Proteomes" id="UP000030185"/>
    </source>
</evidence>
<protein>
    <submittedName>
        <fullName evidence="1">Uncharacterized protein</fullName>
    </submittedName>
</protein>
<reference evidence="1 2" key="1">
    <citation type="submission" date="2014-09" db="EMBL/GenBank/DDBJ databases">
        <title>Sporocytophaga myxococcoides PG-01 genome sequencing.</title>
        <authorList>
            <person name="Liu L."/>
            <person name="Gao P.J."/>
            <person name="Chen G.J."/>
            <person name="Wang L.S."/>
        </authorList>
    </citation>
    <scope>NUCLEOTIDE SEQUENCE [LARGE SCALE GENOMIC DNA]</scope>
    <source>
        <strain evidence="1 2">PG-01</strain>
    </source>
</reference>
<dbReference type="eggNOG" id="ENOG5032WVC">
    <property type="taxonomic scope" value="Bacteria"/>
</dbReference>
<name>A0A098LLS1_9BACT</name>
<dbReference type="STRING" id="153721.MYP_4487"/>
<dbReference type="Proteomes" id="UP000030185">
    <property type="component" value="Unassembled WGS sequence"/>
</dbReference>
<dbReference type="EMBL" id="BBLT01000012">
    <property type="protein sequence ID" value="GAL87257.1"/>
    <property type="molecule type" value="Genomic_DNA"/>
</dbReference>
<evidence type="ECO:0000313" key="1">
    <source>
        <dbReference type="EMBL" id="GAL87257.1"/>
    </source>
</evidence>
<proteinExistence type="predicted"/>
<dbReference type="PANTHER" id="PTHR32011:SF6">
    <property type="entry name" value="KNR4_SMI1-LIKE DOMAIN-CONTAINING PROTEIN"/>
    <property type="match status" value="1"/>
</dbReference>